<evidence type="ECO:0000313" key="2">
    <source>
        <dbReference type="Proteomes" id="UP000007798"/>
    </source>
</evidence>
<proteinExistence type="predicted"/>
<dbReference type="GO" id="GO:1990756">
    <property type="term" value="F:ubiquitin-like ligase-substrate adaptor activity"/>
    <property type="evidence" value="ECO:0007669"/>
    <property type="project" value="TreeGrafter"/>
</dbReference>
<sequence>MNAYEERLRSKNLLHILQNRESGFHPIGPGAKFRDIDFYQCITPNLTVDCAVPNVFIRKFTPDGSKLIAFSHDQRSLHVYKYKGISSARLGQLMQAAKVGTTEYFTGNDNSSSSRLTNTIFDEIFDTTDCLKLRLCQGDSVRYYLHREFSIFLEDGRYVLLAAICMTNGAIATGDYIRYPDLFDKLDAFSYIFYVVDLVQGLITDTLSLPQDSIQIPHNYGVSVVGSAVAIMSRLYQCIYMYELVDGRFIKQETIGPRPRDLNDQPMDIGVLDVTTLLPITHIKQRVLSFLYRQIDANGPQASQNYQNFNKNFEFIEHMILEKMQLINNDLLLLRYEERPKDSDITPILALVDPPTPRRLHVFYTIESEEVVAVYHDDSVELLQIVLHFYDQMSNVRSLQTGDAPSSPTHYLLKQNVDNVQKASQSLMRQAALRFNPSIPVSTQAYTTSPYLRYDIFNYEERLISPSERPKACSSEPIVFRERSTNRVKFRLNVKARMQNTHLAQRELCAFICHPFEPFIISIQKLMHTYSYRMHFYNHSTIVTQCDCKSVPK</sequence>
<dbReference type="FunCoup" id="B4MU94">
    <property type="interactions" value="804"/>
</dbReference>
<keyword evidence="2" id="KW-1185">Reference proteome</keyword>
<dbReference type="PANTHER" id="PTHR13374">
    <property type="entry name" value="DET1 HOMOLOG DE-ETIOLATED-1 HOMOLOG"/>
    <property type="match status" value="1"/>
</dbReference>
<dbReference type="EMBL" id="CH963857">
    <property type="protein sequence ID" value="EDW76020.2"/>
    <property type="molecule type" value="Genomic_DNA"/>
</dbReference>
<dbReference type="GO" id="GO:0005634">
    <property type="term" value="C:nucleus"/>
    <property type="evidence" value="ECO:0007669"/>
    <property type="project" value="TreeGrafter"/>
</dbReference>
<gene>
    <name evidence="1" type="primary">Dwil\GK14891</name>
    <name evidence="1" type="ORF">Dwil_GK14891</name>
</gene>
<dbReference type="GO" id="GO:0031461">
    <property type="term" value="C:cullin-RING ubiquitin ligase complex"/>
    <property type="evidence" value="ECO:0007669"/>
    <property type="project" value="TreeGrafter"/>
</dbReference>
<evidence type="ECO:0008006" key="3">
    <source>
        <dbReference type="Google" id="ProtNLM"/>
    </source>
</evidence>
<name>B4MU94_DROWI</name>
<dbReference type="HOGENOM" id="CLU_036725_1_0_1"/>
<dbReference type="GO" id="GO:0032436">
    <property type="term" value="P:positive regulation of proteasomal ubiquitin-dependent protein catabolic process"/>
    <property type="evidence" value="ECO:0007669"/>
    <property type="project" value="TreeGrafter"/>
</dbReference>
<dbReference type="InterPro" id="IPR019138">
    <property type="entry name" value="De-etiolated_protein_1_Det1"/>
</dbReference>
<accession>B4MU94</accession>
<dbReference type="AlphaFoldDB" id="B4MU94"/>
<protein>
    <recommendedName>
        <fullName evidence="3">DET1 homolog</fullName>
    </recommendedName>
</protein>
<dbReference type="GO" id="GO:0016567">
    <property type="term" value="P:protein ubiquitination"/>
    <property type="evidence" value="ECO:0007669"/>
    <property type="project" value="TreeGrafter"/>
</dbReference>
<dbReference type="InParanoid" id="B4MU94"/>
<dbReference type="GO" id="GO:0031625">
    <property type="term" value="F:ubiquitin protein ligase binding"/>
    <property type="evidence" value="ECO:0007669"/>
    <property type="project" value="TreeGrafter"/>
</dbReference>
<evidence type="ECO:0000313" key="1">
    <source>
        <dbReference type="EMBL" id="EDW76020.2"/>
    </source>
</evidence>
<dbReference type="KEGG" id="dwi:6641922"/>
<dbReference type="Proteomes" id="UP000007798">
    <property type="component" value="Unassembled WGS sequence"/>
</dbReference>
<dbReference type="Pfam" id="PF09737">
    <property type="entry name" value="Det1"/>
    <property type="match status" value="1"/>
</dbReference>
<dbReference type="OrthoDB" id="18339at2759"/>
<dbReference type="eggNOG" id="KOG2558">
    <property type="taxonomic scope" value="Eukaryota"/>
</dbReference>
<organism evidence="1 2">
    <name type="scientific">Drosophila willistoni</name>
    <name type="common">Fruit fly</name>
    <dbReference type="NCBI Taxonomy" id="7260"/>
    <lineage>
        <taxon>Eukaryota</taxon>
        <taxon>Metazoa</taxon>
        <taxon>Ecdysozoa</taxon>
        <taxon>Arthropoda</taxon>
        <taxon>Hexapoda</taxon>
        <taxon>Insecta</taxon>
        <taxon>Pterygota</taxon>
        <taxon>Neoptera</taxon>
        <taxon>Endopterygota</taxon>
        <taxon>Diptera</taxon>
        <taxon>Brachycera</taxon>
        <taxon>Muscomorpha</taxon>
        <taxon>Ephydroidea</taxon>
        <taxon>Drosophilidae</taxon>
        <taxon>Drosophila</taxon>
        <taxon>Sophophora</taxon>
    </lineage>
</organism>
<dbReference type="PANTHER" id="PTHR13374:SF3">
    <property type="entry name" value="DET1 HOMOLOG"/>
    <property type="match status" value="1"/>
</dbReference>
<dbReference type="STRING" id="7260.B4MU94"/>
<reference evidence="1 2" key="1">
    <citation type="journal article" date="2007" name="Nature">
        <title>Evolution of genes and genomes on the Drosophila phylogeny.</title>
        <authorList>
            <consortium name="Drosophila 12 Genomes Consortium"/>
            <person name="Clark A.G."/>
            <person name="Eisen M.B."/>
            <person name="Smith D.R."/>
            <person name="Bergman C.M."/>
            <person name="Oliver B."/>
            <person name="Markow T.A."/>
            <person name="Kaufman T.C."/>
            <person name="Kellis M."/>
            <person name="Gelbart W."/>
            <person name="Iyer V.N."/>
            <person name="Pollard D.A."/>
            <person name="Sackton T.B."/>
            <person name="Larracuente A.M."/>
            <person name="Singh N.D."/>
            <person name="Abad J.P."/>
            <person name="Abt D.N."/>
            <person name="Adryan B."/>
            <person name="Aguade M."/>
            <person name="Akashi H."/>
            <person name="Anderson W.W."/>
            <person name="Aquadro C.F."/>
            <person name="Ardell D.H."/>
            <person name="Arguello R."/>
            <person name="Artieri C.G."/>
            <person name="Barbash D.A."/>
            <person name="Barker D."/>
            <person name="Barsanti P."/>
            <person name="Batterham P."/>
            <person name="Batzoglou S."/>
            <person name="Begun D."/>
            <person name="Bhutkar A."/>
            <person name="Blanco E."/>
            <person name="Bosak S.A."/>
            <person name="Bradley R.K."/>
            <person name="Brand A.D."/>
            <person name="Brent M.R."/>
            <person name="Brooks A.N."/>
            <person name="Brown R.H."/>
            <person name="Butlin R.K."/>
            <person name="Caggese C."/>
            <person name="Calvi B.R."/>
            <person name="Bernardo de Carvalho A."/>
            <person name="Caspi A."/>
            <person name="Castrezana S."/>
            <person name="Celniker S.E."/>
            <person name="Chang J.L."/>
            <person name="Chapple C."/>
            <person name="Chatterji S."/>
            <person name="Chinwalla A."/>
            <person name="Civetta A."/>
            <person name="Clifton S.W."/>
            <person name="Comeron J.M."/>
            <person name="Costello J.C."/>
            <person name="Coyne J.A."/>
            <person name="Daub J."/>
            <person name="David R.G."/>
            <person name="Delcher A.L."/>
            <person name="Delehaunty K."/>
            <person name="Do C.B."/>
            <person name="Ebling H."/>
            <person name="Edwards K."/>
            <person name="Eickbush T."/>
            <person name="Evans J.D."/>
            <person name="Filipski A."/>
            <person name="Findeiss S."/>
            <person name="Freyhult E."/>
            <person name="Fulton L."/>
            <person name="Fulton R."/>
            <person name="Garcia A.C."/>
            <person name="Gardiner A."/>
            <person name="Garfield D.A."/>
            <person name="Garvin B.E."/>
            <person name="Gibson G."/>
            <person name="Gilbert D."/>
            <person name="Gnerre S."/>
            <person name="Godfrey J."/>
            <person name="Good R."/>
            <person name="Gotea V."/>
            <person name="Gravely B."/>
            <person name="Greenberg A.J."/>
            <person name="Griffiths-Jones S."/>
            <person name="Gross S."/>
            <person name="Guigo R."/>
            <person name="Gustafson E.A."/>
            <person name="Haerty W."/>
            <person name="Hahn M.W."/>
            <person name="Halligan D.L."/>
            <person name="Halpern A.L."/>
            <person name="Halter G.M."/>
            <person name="Han M.V."/>
            <person name="Heger A."/>
            <person name="Hillier L."/>
            <person name="Hinrichs A.S."/>
            <person name="Holmes I."/>
            <person name="Hoskins R.A."/>
            <person name="Hubisz M.J."/>
            <person name="Hultmark D."/>
            <person name="Huntley M.A."/>
            <person name="Jaffe D.B."/>
            <person name="Jagadeeshan S."/>
            <person name="Jeck W.R."/>
            <person name="Johnson J."/>
            <person name="Jones C.D."/>
            <person name="Jordan W.C."/>
            <person name="Karpen G.H."/>
            <person name="Kataoka E."/>
            <person name="Keightley P.D."/>
            <person name="Kheradpour P."/>
            <person name="Kirkness E.F."/>
            <person name="Koerich L.B."/>
            <person name="Kristiansen K."/>
            <person name="Kudrna D."/>
            <person name="Kulathinal R.J."/>
            <person name="Kumar S."/>
            <person name="Kwok R."/>
            <person name="Lander E."/>
            <person name="Langley C.H."/>
            <person name="Lapoint R."/>
            <person name="Lazzaro B.P."/>
            <person name="Lee S.J."/>
            <person name="Levesque L."/>
            <person name="Li R."/>
            <person name="Lin C.F."/>
            <person name="Lin M.F."/>
            <person name="Lindblad-Toh K."/>
            <person name="Llopart A."/>
            <person name="Long M."/>
            <person name="Low L."/>
            <person name="Lozovsky E."/>
            <person name="Lu J."/>
            <person name="Luo M."/>
            <person name="Machado C.A."/>
            <person name="Makalowski W."/>
            <person name="Marzo M."/>
            <person name="Matsuda M."/>
            <person name="Matzkin L."/>
            <person name="McAllister B."/>
            <person name="McBride C.S."/>
            <person name="McKernan B."/>
            <person name="McKernan K."/>
            <person name="Mendez-Lago M."/>
            <person name="Minx P."/>
            <person name="Mollenhauer M.U."/>
            <person name="Montooth K."/>
            <person name="Mount S.M."/>
            <person name="Mu X."/>
            <person name="Myers E."/>
            <person name="Negre B."/>
            <person name="Newfeld S."/>
            <person name="Nielsen R."/>
            <person name="Noor M.A."/>
            <person name="O'Grady P."/>
            <person name="Pachter L."/>
            <person name="Papaceit M."/>
            <person name="Parisi M.J."/>
            <person name="Parisi M."/>
            <person name="Parts L."/>
            <person name="Pedersen J.S."/>
            <person name="Pesole G."/>
            <person name="Phillippy A.M."/>
            <person name="Ponting C.P."/>
            <person name="Pop M."/>
            <person name="Porcelli D."/>
            <person name="Powell J.R."/>
            <person name="Prohaska S."/>
            <person name="Pruitt K."/>
            <person name="Puig M."/>
            <person name="Quesneville H."/>
            <person name="Ram K.R."/>
            <person name="Rand D."/>
            <person name="Rasmussen M.D."/>
            <person name="Reed L.K."/>
            <person name="Reenan R."/>
            <person name="Reily A."/>
            <person name="Remington K.A."/>
            <person name="Rieger T.T."/>
            <person name="Ritchie M.G."/>
            <person name="Robin C."/>
            <person name="Rogers Y.H."/>
            <person name="Rohde C."/>
            <person name="Rozas J."/>
            <person name="Rubenfield M.J."/>
            <person name="Ruiz A."/>
            <person name="Russo S."/>
            <person name="Salzberg S.L."/>
            <person name="Sanchez-Gracia A."/>
            <person name="Saranga D.J."/>
            <person name="Sato H."/>
            <person name="Schaeffer S.W."/>
            <person name="Schatz M.C."/>
            <person name="Schlenke T."/>
            <person name="Schwartz R."/>
            <person name="Segarra C."/>
            <person name="Singh R.S."/>
            <person name="Sirot L."/>
            <person name="Sirota M."/>
            <person name="Sisneros N.B."/>
            <person name="Smith C.D."/>
            <person name="Smith T.F."/>
            <person name="Spieth J."/>
            <person name="Stage D.E."/>
            <person name="Stark A."/>
            <person name="Stephan W."/>
            <person name="Strausberg R.L."/>
            <person name="Strempel S."/>
            <person name="Sturgill D."/>
            <person name="Sutton G."/>
            <person name="Sutton G.G."/>
            <person name="Tao W."/>
            <person name="Teichmann S."/>
            <person name="Tobari Y.N."/>
            <person name="Tomimura Y."/>
            <person name="Tsolas J.M."/>
            <person name="Valente V.L."/>
            <person name="Venter E."/>
            <person name="Venter J.C."/>
            <person name="Vicario S."/>
            <person name="Vieira F.G."/>
            <person name="Vilella A.J."/>
            <person name="Villasante A."/>
            <person name="Walenz B."/>
            <person name="Wang J."/>
            <person name="Wasserman M."/>
            <person name="Watts T."/>
            <person name="Wilson D."/>
            <person name="Wilson R.K."/>
            <person name="Wing R.A."/>
            <person name="Wolfner M.F."/>
            <person name="Wong A."/>
            <person name="Wong G.K."/>
            <person name="Wu C.I."/>
            <person name="Wu G."/>
            <person name="Yamamoto D."/>
            <person name="Yang H.P."/>
            <person name="Yang S.P."/>
            <person name="Yorke J.A."/>
            <person name="Yoshida K."/>
            <person name="Zdobnov E."/>
            <person name="Zhang P."/>
            <person name="Zhang Y."/>
            <person name="Zimin A.V."/>
            <person name="Baldwin J."/>
            <person name="Abdouelleil A."/>
            <person name="Abdulkadir J."/>
            <person name="Abebe A."/>
            <person name="Abera B."/>
            <person name="Abreu J."/>
            <person name="Acer S.C."/>
            <person name="Aftuck L."/>
            <person name="Alexander A."/>
            <person name="An P."/>
            <person name="Anderson E."/>
            <person name="Anderson S."/>
            <person name="Arachi H."/>
            <person name="Azer M."/>
            <person name="Bachantsang P."/>
            <person name="Barry A."/>
            <person name="Bayul T."/>
            <person name="Berlin A."/>
            <person name="Bessette D."/>
            <person name="Bloom T."/>
            <person name="Blye J."/>
            <person name="Boguslavskiy L."/>
            <person name="Bonnet C."/>
            <person name="Boukhgalter B."/>
            <person name="Bourzgui I."/>
            <person name="Brown A."/>
            <person name="Cahill P."/>
            <person name="Channer S."/>
            <person name="Cheshatsang Y."/>
            <person name="Chuda L."/>
            <person name="Citroen M."/>
            <person name="Collymore A."/>
            <person name="Cooke P."/>
            <person name="Costello M."/>
            <person name="D'Aco K."/>
            <person name="Daza R."/>
            <person name="De Haan G."/>
            <person name="DeGray S."/>
            <person name="DeMaso C."/>
            <person name="Dhargay N."/>
            <person name="Dooley K."/>
            <person name="Dooley E."/>
            <person name="Doricent M."/>
            <person name="Dorje P."/>
            <person name="Dorjee K."/>
            <person name="Dupes A."/>
            <person name="Elong R."/>
            <person name="Falk J."/>
            <person name="Farina A."/>
            <person name="Faro S."/>
            <person name="Ferguson D."/>
            <person name="Fisher S."/>
            <person name="Foley C.D."/>
            <person name="Franke A."/>
            <person name="Friedrich D."/>
            <person name="Gadbois L."/>
            <person name="Gearin G."/>
            <person name="Gearin C.R."/>
            <person name="Giannoukos G."/>
            <person name="Goode T."/>
            <person name="Graham J."/>
            <person name="Grandbois E."/>
            <person name="Grewal S."/>
            <person name="Gyaltsen K."/>
            <person name="Hafez N."/>
            <person name="Hagos B."/>
            <person name="Hall J."/>
            <person name="Henson C."/>
            <person name="Hollinger A."/>
            <person name="Honan T."/>
            <person name="Huard M.D."/>
            <person name="Hughes L."/>
            <person name="Hurhula B."/>
            <person name="Husby M.E."/>
            <person name="Kamat A."/>
            <person name="Kanga B."/>
            <person name="Kashin S."/>
            <person name="Khazanovich D."/>
            <person name="Kisner P."/>
            <person name="Lance K."/>
            <person name="Lara M."/>
            <person name="Lee W."/>
            <person name="Lennon N."/>
            <person name="Letendre F."/>
            <person name="LeVine R."/>
            <person name="Lipovsky A."/>
            <person name="Liu X."/>
            <person name="Liu J."/>
            <person name="Liu S."/>
            <person name="Lokyitsang T."/>
            <person name="Lokyitsang Y."/>
            <person name="Lubonja R."/>
            <person name="Lui A."/>
            <person name="MacDonald P."/>
            <person name="Magnisalis V."/>
            <person name="Maru K."/>
            <person name="Matthews C."/>
            <person name="McCusker W."/>
            <person name="McDonough S."/>
            <person name="Mehta T."/>
            <person name="Meldrim J."/>
            <person name="Meneus L."/>
            <person name="Mihai O."/>
            <person name="Mihalev A."/>
            <person name="Mihova T."/>
            <person name="Mittelman R."/>
            <person name="Mlenga V."/>
            <person name="Montmayeur A."/>
            <person name="Mulrain L."/>
            <person name="Navidi A."/>
            <person name="Naylor J."/>
            <person name="Negash T."/>
            <person name="Nguyen T."/>
            <person name="Nguyen N."/>
            <person name="Nicol R."/>
            <person name="Norbu C."/>
            <person name="Norbu N."/>
            <person name="Novod N."/>
            <person name="O'Neill B."/>
            <person name="Osman S."/>
            <person name="Markiewicz E."/>
            <person name="Oyono O.L."/>
            <person name="Patti C."/>
            <person name="Phunkhang P."/>
            <person name="Pierre F."/>
            <person name="Priest M."/>
            <person name="Raghuraman S."/>
            <person name="Rege F."/>
            <person name="Reyes R."/>
            <person name="Rise C."/>
            <person name="Rogov P."/>
            <person name="Ross K."/>
            <person name="Ryan E."/>
            <person name="Settipalli S."/>
            <person name="Shea T."/>
            <person name="Sherpa N."/>
            <person name="Shi L."/>
            <person name="Shih D."/>
            <person name="Sparrow T."/>
            <person name="Spaulding J."/>
            <person name="Stalker J."/>
            <person name="Stange-Thomann N."/>
            <person name="Stavropoulos S."/>
            <person name="Stone C."/>
            <person name="Strader C."/>
            <person name="Tesfaye S."/>
            <person name="Thomson T."/>
            <person name="Thoulutsang Y."/>
            <person name="Thoulutsang D."/>
            <person name="Topham K."/>
            <person name="Topping I."/>
            <person name="Tsamla T."/>
            <person name="Vassiliev H."/>
            <person name="Vo A."/>
            <person name="Wangchuk T."/>
            <person name="Wangdi T."/>
            <person name="Weiand M."/>
            <person name="Wilkinson J."/>
            <person name="Wilson A."/>
            <person name="Yadav S."/>
            <person name="Young G."/>
            <person name="Yu Q."/>
            <person name="Zembek L."/>
            <person name="Zhong D."/>
            <person name="Zimmer A."/>
            <person name="Zwirko Z."/>
            <person name="Jaffe D.B."/>
            <person name="Alvarez P."/>
            <person name="Brockman W."/>
            <person name="Butler J."/>
            <person name="Chin C."/>
            <person name="Gnerre S."/>
            <person name="Grabherr M."/>
            <person name="Kleber M."/>
            <person name="Mauceli E."/>
            <person name="MacCallum I."/>
        </authorList>
    </citation>
    <scope>NUCLEOTIDE SEQUENCE [LARGE SCALE GENOMIC DNA]</scope>
    <source>
        <strain evidence="2">Tucson 14030-0811.24</strain>
    </source>
</reference>